<dbReference type="PROSITE" id="PS50004">
    <property type="entry name" value="C2"/>
    <property type="match status" value="1"/>
</dbReference>
<name>A0A6H0XQJ3_9PEZI</name>
<keyword evidence="5" id="KW-1185">Reference proteome</keyword>
<dbReference type="EMBL" id="CP051140">
    <property type="protein sequence ID" value="QIW97026.1"/>
    <property type="molecule type" value="Genomic_DNA"/>
</dbReference>
<dbReference type="PROSITE" id="PS51258">
    <property type="entry name" value="MHD1"/>
    <property type="match status" value="1"/>
</dbReference>
<dbReference type="PANTHER" id="PTHR47263:SF1">
    <property type="entry name" value="C2 DOMAIN PROTEIN (AFU_ORTHOLOGUE AFUA_7G02350)"/>
    <property type="match status" value="1"/>
</dbReference>
<dbReference type="Pfam" id="PF00168">
    <property type="entry name" value="C2"/>
    <property type="match status" value="1"/>
</dbReference>
<evidence type="ECO:0000313" key="4">
    <source>
        <dbReference type="EMBL" id="QIW97026.1"/>
    </source>
</evidence>
<feature type="domain" description="MHD2" evidence="3">
    <location>
        <begin position="1118"/>
        <end position="1240"/>
    </location>
</feature>
<evidence type="ECO:0000313" key="5">
    <source>
        <dbReference type="Proteomes" id="UP000503462"/>
    </source>
</evidence>
<dbReference type="SUPFAM" id="SSF49562">
    <property type="entry name" value="C2 domain (Calcium/lipid-binding domain, CaLB)"/>
    <property type="match status" value="1"/>
</dbReference>
<dbReference type="InterPro" id="IPR010439">
    <property type="entry name" value="MUN_dom"/>
</dbReference>
<evidence type="ECO:0000259" key="3">
    <source>
        <dbReference type="PROSITE" id="PS51259"/>
    </source>
</evidence>
<dbReference type="OrthoDB" id="2015333at2759"/>
<evidence type="ECO:0000259" key="2">
    <source>
        <dbReference type="PROSITE" id="PS51258"/>
    </source>
</evidence>
<dbReference type="PROSITE" id="PS51259">
    <property type="entry name" value="MHD2"/>
    <property type="match status" value="1"/>
</dbReference>
<reference evidence="4 5" key="1">
    <citation type="journal article" date="2016" name="Sci. Rep.">
        <title>Peltaster fructicola genome reveals evolution from an invasive phytopathogen to an ectophytic parasite.</title>
        <authorList>
            <person name="Xu C."/>
            <person name="Chen H."/>
            <person name="Gleason M.L."/>
            <person name="Xu J.R."/>
            <person name="Liu H."/>
            <person name="Zhang R."/>
            <person name="Sun G."/>
        </authorList>
    </citation>
    <scope>NUCLEOTIDE SEQUENCE [LARGE SCALE GENOMIC DNA]</scope>
    <source>
        <strain evidence="4 5">LNHT1506</strain>
    </source>
</reference>
<dbReference type="InterPro" id="IPR014772">
    <property type="entry name" value="Munc13_dom-2"/>
</dbReference>
<accession>A0A6H0XQJ3</accession>
<protein>
    <recommendedName>
        <fullName evidence="6">C2 domain-containing protein</fullName>
    </recommendedName>
</protein>
<dbReference type="InterPro" id="IPR052811">
    <property type="entry name" value="Glucose_resp_signaling"/>
</dbReference>
<dbReference type="Gene3D" id="1.20.58.1100">
    <property type="match status" value="1"/>
</dbReference>
<organism evidence="4 5">
    <name type="scientific">Peltaster fructicola</name>
    <dbReference type="NCBI Taxonomy" id="286661"/>
    <lineage>
        <taxon>Eukaryota</taxon>
        <taxon>Fungi</taxon>
        <taxon>Dikarya</taxon>
        <taxon>Ascomycota</taxon>
        <taxon>Pezizomycotina</taxon>
        <taxon>Dothideomycetes</taxon>
        <taxon>Dothideomycetes incertae sedis</taxon>
        <taxon>Peltaster</taxon>
    </lineage>
</organism>
<dbReference type="InterPro" id="IPR035892">
    <property type="entry name" value="C2_domain_sf"/>
</dbReference>
<dbReference type="CDD" id="cd04043">
    <property type="entry name" value="C2_Munc13_fungal"/>
    <property type="match status" value="1"/>
</dbReference>
<dbReference type="Pfam" id="PF06292">
    <property type="entry name" value="MUN"/>
    <property type="match status" value="2"/>
</dbReference>
<dbReference type="InterPro" id="IPR000008">
    <property type="entry name" value="C2_dom"/>
</dbReference>
<feature type="domain" description="C2" evidence="1">
    <location>
        <begin position="890"/>
        <end position="1010"/>
    </location>
</feature>
<feature type="domain" description="MHD1" evidence="2">
    <location>
        <begin position="683"/>
        <end position="809"/>
    </location>
</feature>
<gene>
    <name evidence="4" type="ORF">AMS68_002544</name>
</gene>
<dbReference type="Gene3D" id="1.10.357.50">
    <property type="match status" value="1"/>
</dbReference>
<evidence type="ECO:0000259" key="1">
    <source>
        <dbReference type="PROSITE" id="PS50004"/>
    </source>
</evidence>
<sequence length="1371" mass="156747">MTSKARHVSDHDAYLYALRVAYLSHLLQPRQKRIQHVANTSKPIQRPSTSINDLVKEFQHVRDTKSTRLPHNFMPALDKRLAGVLIGQEKLPEYNDALVKRTFAAFLNEFKNPTFRKTADRDRSVENLVLIFYARATGELQKGKAADDDSWKLLVDRHVALFVRLISNILKSNDWTRERPELSNRLATLESKLLQHDQDLADENQRAAGGLSVEVEVPRSHEIKDMPLALRTCKIFNIPVSQAQADLNEHLDAWTEGAALRDLKEYQNQMMLNNKSTLTRDDFDFDDAFETWRKGEFSDLGQMMLAIIQLYPELAKTPTNTNVHAIRTANAGQPQDQYSDLSRHINRMSYNEANSYVLDHQPVDMSGLNLDDNSPRDSVRSGAESGSTFTFIPPDPRLYYRHILRTALTHDMRENNGVVAESDDVSTVKLLQPLSIELLNEAANRWRLPHFTRIVLFLDVVREKFIHGDANMEMLDAAFMYIREPPVEPVKKNAGRLPLSSPTRESIFDRTKWTLVDSTTWRSILSTLHDALLRELYNLFQHCYEAKPPSIATVMYILETYIYEDPGFTQASEDLDAFADTLKDALRHEARGKYHEMLSKNVSDRQEDWEFFHVIQLGKAVVALCEKIQKRYRKNPVIMGVNPLSILVEEVLPAFAGDAKEIISRIMDVVKARDEEIPTQDGFDLYRELVQIRQVHAQALPNKPFAFHIEGQLQEFVWRWISNMDAKMVDWVEGAVAQDDFKVRVEHEGNVPTEDERHSGSVVDAYRIFNQGIEMIVQLNWDDDLQYAKFMTAMSKSVGRGVARYCELLEKKFSIEMNRQTPEQEAAAQRTQREKWLAMARETWTQKDKIEPFNFMPESFVKLNNVEHATLQLDKLEKEINVDACAEVIQQREPQNSSATQRLRNGSKYVFTIKIIEAEDLKAGDMNGLSDPYVVLGDEYQKRLAKTRTVYANLNPRWDESIDIITTGPLNIIATVWDWDALGDHDCLGRTSLKLDPNHFSDFMPREYWLDLDTQGRLLLRVSMEGERDDIQFYFGKSFRTLKRTERDMTRKITDKLSAYIHQCLSRRTLRALTGSQNTIAAVSLNQMKGYWSKVSGRPASLAQSPSSNGVPSVEDVNNALKPLLAYFDDNFAIMKQTLTDSAMVSVMTRLWKEVLVTIESLLVPPLSDKISAQRPLNSAEVDVVYRWLQILFEFFHAVDEESGEELGVPLDVLKSPKYHDLQNLNFFYFESTDNLIRTSESMATATASRRQDAAARLNRLSAPAHLGPISGLAAAGLPSRRTKSIMLSRNLGTMKKAKEEKRKEIQADPNDDMILRILRMRPEAERYLKDRSRQKERLAAAAAAELIVRQSLQAGRSGIGVIGRGASIMR</sequence>
<dbReference type="InterPro" id="IPR014770">
    <property type="entry name" value="Munc13_1"/>
</dbReference>
<evidence type="ECO:0008006" key="6">
    <source>
        <dbReference type="Google" id="ProtNLM"/>
    </source>
</evidence>
<dbReference type="Gene3D" id="2.60.40.150">
    <property type="entry name" value="C2 domain"/>
    <property type="match status" value="1"/>
</dbReference>
<dbReference type="Proteomes" id="UP000503462">
    <property type="component" value="Chromosome 2"/>
</dbReference>
<dbReference type="PANTHER" id="PTHR47263">
    <property type="entry name" value="ADENYLATE CYCLASE ACTIVATION PROTEIN GIT1"/>
    <property type="match status" value="1"/>
</dbReference>
<dbReference type="SMART" id="SM00239">
    <property type="entry name" value="C2"/>
    <property type="match status" value="1"/>
</dbReference>
<proteinExistence type="predicted"/>